<dbReference type="AlphaFoldDB" id="A0AAP0ED52"/>
<evidence type="ECO:0000313" key="1">
    <source>
        <dbReference type="EMBL" id="KAK9088652.1"/>
    </source>
</evidence>
<accession>A0AAP0ED52</accession>
<comment type="caution">
    <text evidence="1">The sequence shown here is derived from an EMBL/GenBank/DDBJ whole genome shotgun (WGS) entry which is preliminary data.</text>
</comment>
<organism evidence="1 2">
    <name type="scientific">Stephania cephalantha</name>
    <dbReference type="NCBI Taxonomy" id="152367"/>
    <lineage>
        <taxon>Eukaryota</taxon>
        <taxon>Viridiplantae</taxon>
        <taxon>Streptophyta</taxon>
        <taxon>Embryophyta</taxon>
        <taxon>Tracheophyta</taxon>
        <taxon>Spermatophyta</taxon>
        <taxon>Magnoliopsida</taxon>
        <taxon>Ranunculales</taxon>
        <taxon>Menispermaceae</taxon>
        <taxon>Menispermoideae</taxon>
        <taxon>Cissampelideae</taxon>
        <taxon>Stephania</taxon>
    </lineage>
</organism>
<gene>
    <name evidence="1" type="ORF">Scep_027734</name>
</gene>
<dbReference type="Proteomes" id="UP001419268">
    <property type="component" value="Unassembled WGS sequence"/>
</dbReference>
<name>A0AAP0ED52_9MAGN</name>
<dbReference type="EMBL" id="JBBNAG010000012">
    <property type="protein sequence ID" value="KAK9088652.1"/>
    <property type="molecule type" value="Genomic_DNA"/>
</dbReference>
<sequence>MPQLLDYLKFVLVVPSSSSSILNFSKFCIILTLGSTSSNFTWIDSSMVLVDLLNTLYALCA</sequence>
<evidence type="ECO:0000313" key="2">
    <source>
        <dbReference type="Proteomes" id="UP001419268"/>
    </source>
</evidence>
<keyword evidence="2" id="KW-1185">Reference proteome</keyword>
<reference evidence="1 2" key="1">
    <citation type="submission" date="2024-01" db="EMBL/GenBank/DDBJ databases">
        <title>Genome assemblies of Stephania.</title>
        <authorList>
            <person name="Yang L."/>
        </authorList>
    </citation>
    <scope>NUCLEOTIDE SEQUENCE [LARGE SCALE GENOMIC DNA]</scope>
    <source>
        <strain evidence="1">JXDWG</strain>
        <tissue evidence="1">Leaf</tissue>
    </source>
</reference>
<protein>
    <submittedName>
        <fullName evidence="1">Uncharacterized protein</fullName>
    </submittedName>
</protein>
<proteinExistence type="predicted"/>